<sequence>MGICHAGLVIPYPQSLSVVTTLTPNRKEMLGDANDNQTILLDIIRMSLEATPDHVSLQLDRNQRKMGSEADVNPTRKREVDVDGTWSETWCTIRSFHDMSASHRLLHVPLLSSTPLRPPHTQSPPQNGRTKGQGRSWNQERIEGKRQRRHARRDETENVRCTLLRTSLRDSIEGERNSGMLKEFDVPQELVNCIIDELKNDHATLTKLLLVSRSFRESLAPPLPASPIPLSVQSLHVHPFNPPLNDILPLLRNASHVHLQTASRDVLWSTGLA</sequence>
<accession>A0AA39PF12</accession>
<feature type="region of interest" description="Disordered" evidence="1">
    <location>
        <begin position="112"/>
        <end position="157"/>
    </location>
</feature>
<name>A0AA39PF12_9AGAR</name>
<dbReference type="EMBL" id="JAUEPU010000067">
    <property type="protein sequence ID" value="KAK0482153.1"/>
    <property type="molecule type" value="Genomic_DNA"/>
</dbReference>
<reference evidence="2" key="1">
    <citation type="submission" date="2023-06" db="EMBL/GenBank/DDBJ databases">
        <authorList>
            <consortium name="Lawrence Berkeley National Laboratory"/>
            <person name="Ahrendt S."/>
            <person name="Sahu N."/>
            <person name="Indic B."/>
            <person name="Wong-Bajracharya J."/>
            <person name="Merenyi Z."/>
            <person name="Ke H.-M."/>
            <person name="Monk M."/>
            <person name="Kocsube S."/>
            <person name="Drula E."/>
            <person name="Lipzen A."/>
            <person name="Balint B."/>
            <person name="Henrissat B."/>
            <person name="Andreopoulos B."/>
            <person name="Martin F.M."/>
            <person name="Harder C.B."/>
            <person name="Rigling D."/>
            <person name="Ford K.L."/>
            <person name="Foster G.D."/>
            <person name="Pangilinan J."/>
            <person name="Papanicolaou A."/>
            <person name="Barry K."/>
            <person name="LaButti K."/>
            <person name="Viragh M."/>
            <person name="Koriabine M."/>
            <person name="Yan M."/>
            <person name="Riley R."/>
            <person name="Champramary S."/>
            <person name="Plett K.L."/>
            <person name="Tsai I.J."/>
            <person name="Slot J."/>
            <person name="Sipos G."/>
            <person name="Plett J."/>
            <person name="Nagy L.G."/>
            <person name="Grigoriev I.V."/>
        </authorList>
    </citation>
    <scope>NUCLEOTIDE SEQUENCE</scope>
    <source>
        <strain evidence="2">HWK02</strain>
    </source>
</reference>
<dbReference type="Proteomes" id="UP001175228">
    <property type="component" value="Unassembled WGS sequence"/>
</dbReference>
<gene>
    <name evidence="2" type="ORF">EDD18DRAFT_1433393</name>
</gene>
<protein>
    <recommendedName>
        <fullName evidence="4">F-box domain-containing protein</fullName>
    </recommendedName>
</protein>
<evidence type="ECO:0000313" key="3">
    <source>
        <dbReference type="Proteomes" id="UP001175228"/>
    </source>
</evidence>
<feature type="compositionally biased region" description="Polar residues" evidence="1">
    <location>
        <begin position="123"/>
        <end position="137"/>
    </location>
</feature>
<proteinExistence type="predicted"/>
<evidence type="ECO:0008006" key="4">
    <source>
        <dbReference type="Google" id="ProtNLM"/>
    </source>
</evidence>
<comment type="caution">
    <text evidence="2">The sequence shown here is derived from an EMBL/GenBank/DDBJ whole genome shotgun (WGS) entry which is preliminary data.</text>
</comment>
<evidence type="ECO:0000256" key="1">
    <source>
        <dbReference type="SAM" id="MobiDB-lite"/>
    </source>
</evidence>
<evidence type="ECO:0000313" key="2">
    <source>
        <dbReference type="EMBL" id="KAK0482153.1"/>
    </source>
</evidence>
<dbReference type="AlphaFoldDB" id="A0AA39PF12"/>
<keyword evidence="3" id="KW-1185">Reference proteome</keyword>
<organism evidence="2 3">
    <name type="scientific">Armillaria luteobubalina</name>
    <dbReference type="NCBI Taxonomy" id="153913"/>
    <lineage>
        <taxon>Eukaryota</taxon>
        <taxon>Fungi</taxon>
        <taxon>Dikarya</taxon>
        <taxon>Basidiomycota</taxon>
        <taxon>Agaricomycotina</taxon>
        <taxon>Agaricomycetes</taxon>
        <taxon>Agaricomycetidae</taxon>
        <taxon>Agaricales</taxon>
        <taxon>Marasmiineae</taxon>
        <taxon>Physalacriaceae</taxon>
        <taxon>Armillaria</taxon>
    </lineage>
</organism>